<evidence type="ECO:0000259" key="2">
    <source>
        <dbReference type="Pfam" id="PF13205"/>
    </source>
</evidence>
<dbReference type="Pfam" id="PF13205">
    <property type="entry name" value="Big_5"/>
    <property type="match status" value="1"/>
</dbReference>
<evidence type="ECO:0000256" key="1">
    <source>
        <dbReference type="ARBA" id="ARBA00022729"/>
    </source>
</evidence>
<dbReference type="AlphaFoldDB" id="A0A833L1X1"/>
<dbReference type="Gene3D" id="2.60.40.1120">
    <property type="entry name" value="Carboxypeptidase-like, regulatory domain"/>
    <property type="match status" value="1"/>
</dbReference>
<feature type="domain" description="SbsA Ig-like" evidence="2">
    <location>
        <begin position="140"/>
        <end position="230"/>
    </location>
</feature>
<sequence>MKKAIWMGSIVVMLFAVVVISGCGQEIKPEVSMGQPGGIIIQGVVRNSTSASKEALAGAIVKLLGPTDINTTTDSNGYFKFEGVVIGEHTLIISKESFQEGRLIVSIAALTPTNSVFTKDVNLSDNPAILSVVRDKTASPEALIITFSEPMDTSTVIPYISYNGVSAMSVSAKGIVSVSKSWDSDKKILTVYPQGNFAQGAKYIIILTGPSGSYSSIRDTAGNNLTYNYGGIFYSSSSYTNGTAICADLFTEYSGSAPIDPPINLNIKTVKSNSSEVDYYDVYNINNNSNNNGNNNVFVLSWDKVKDALGYKVLCSINGGLYQLYQLYDDTYYWTYKLTTSNNNIIIDLKALDESLSDYSRTELNNYPVDYGNGINWPFIGANSVNFKVVAVNPSGEGPASAVITVKDTKKPIVRYASDYGSYAQVYFSEPLEKAGAEDIKNYSIPGYTITKAVLTNYYSSPSSTNVYLYVSPNFTGTPSLEVGSGVKDLTGNEIDPSVKKAFIY</sequence>
<organism evidence="3 4">
    <name type="scientific">Candidatus Saganbacteria bacterium</name>
    <dbReference type="NCBI Taxonomy" id="2575572"/>
    <lineage>
        <taxon>Bacteria</taxon>
        <taxon>Bacillati</taxon>
        <taxon>Saganbacteria</taxon>
    </lineage>
</organism>
<dbReference type="InterPro" id="IPR032812">
    <property type="entry name" value="SbsA_Ig"/>
</dbReference>
<evidence type="ECO:0000313" key="3">
    <source>
        <dbReference type="EMBL" id="KAF0134853.1"/>
    </source>
</evidence>
<dbReference type="Gene3D" id="2.60.40.1220">
    <property type="match status" value="2"/>
</dbReference>
<dbReference type="InterPro" id="IPR014755">
    <property type="entry name" value="Cu-Rt/internalin_Ig-like"/>
</dbReference>
<dbReference type="PROSITE" id="PS51257">
    <property type="entry name" value="PROKAR_LIPOPROTEIN"/>
    <property type="match status" value="1"/>
</dbReference>
<name>A0A833L1X1_UNCSA</name>
<dbReference type="EMBL" id="WPAF01000004">
    <property type="protein sequence ID" value="KAF0134853.1"/>
    <property type="molecule type" value="Genomic_DNA"/>
</dbReference>
<keyword evidence="1" id="KW-0732">Signal</keyword>
<reference evidence="3 4" key="1">
    <citation type="submission" date="2019-12" db="EMBL/GenBank/DDBJ databases">
        <authorList>
            <person name="Wolfe R."/>
            <person name="Danczak R."/>
            <person name="Wilkins M."/>
        </authorList>
    </citation>
    <scope>NUCLEOTIDE SEQUENCE [LARGE SCALE GENOMIC DNA]</scope>
    <source>
        <strain evidence="3">X2_MaxBin.013</strain>
    </source>
</reference>
<gene>
    <name evidence="3" type="ORF">FD145_421</name>
</gene>
<dbReference type="InterPro" id="IPR008969">
    <property type="entry name" value="CarboxyPept-like_regulatory"/>
</dbReference>
<proteinExistence type="predicted"/>
<dbReference type="SUPFAM" id="SSF49464">
    <property type="entry name" value="Carboxypeptidase regulatory domain-like"/>
    <property type="match status" value="1"/>
</dbReference>
<dbReference type="Pfam" id="PF13620">
    <property type="entry name" value="CarboxypepD_reg"/>
    <property type="match status" value="1"/>
</dbReference>
<accession>A0A833L1X1</accession>
<dbReference type="Proteomes" id="UP000488506">
    <property type="component" value="Unassembled WGS sequence"/>
</dbReference>
<comment type="caution">
    <text evidence="3">The sequence shown here is derived from an EMBL/GenBank/DDBJ whole genome shotgun (WGS) entry which is preliminary data.</text>
</comment>
<evidence type="ECO:0000313" key="4">
    <source>
        <dbReference type="Proteomes" id="UP000488506"/>
    </source>
</evidence>
<protein>
    <recommendedName>
        <fullName evidence="2">SbsA Ig-like domain-containing protein</fullName>
    </recommendedName>
</protein>